<gene>
    <name evidence="1" type="ORF">P174DRAFT_435766</name>
</gene>
<keyword evidence="2" id="KW-1185">Reference proteome</keyword>
<organism evidence="1 2">
    <name type="scientific">Aspergillus novofumigatus (strain IBT 16806)</name>
    <dbReference type="NCBI Taxonomy" id="1392255"/>
    <lineage>
        <taxon>Eukaryota</taxon>
        <taxon>Fungi</taxon>
        <taxon>Dikarya</taxon>
        <taxon>Ascomycota</taxon>
        <taxon>Pezizomycotina</taxon>
        <taxon>Eurotiomycetes</taxon>
        <taxon>Eurotiomycetidae</taxon>
        <taxon>Eurotiales</taxon>
        <taxon>Aspergillaceae</taxon>
        <taxon>Aspergillus</taxon>
        <taxon>Aspergillus subgen. Fumigati</taxon>
    </lineage>
</organism>
<dbReference type="Proteomes" id="UP000234474">
    <property type="component" value="Unassembled WGS sequence"/>
</dbReference>
<accession>A0A2I1BUL6</accession>
<dbReference type="RefSeq" id="XP_024677660.1">
    <property type="nucleotide sequence ID" value="XM_024825951.1"/>
</dbReference>
<sequence>MHVSSEDPAVSRFPQIYTCGQVTTYISSKTSQLELILAICLSRHQAEPKEEAMQLVEKSKLETVLPDFWGPNQRSHATGNSFIPHLVDKQTISLEPSQLRIICHDSKTDQKFPIRWRPLALDHVDEEKLIFQKNVPILYRRGSYPDRWSPVQESHIQEFTCIALNQSSGAQDPLLFSWPSSKITQERLRIAPVLNKLLPLIVLPGKDNAP</sequence>
<name>A0A2I1BUL6_ASPN1</name>
<comment type="caution">
    <text evidence="1">The sequence shown here is derived from an EMBL/GenBank/DDBJ whole genome shotgun (WGS) entry which is preliminary data.</text>
</comment>
<dbReference type="AlphaFoldDB" id="A0A2I1BUL6"/>
<evidence type="ECO:0000313" key="1">
    <source>
        <dbReference type="EMBL" id="PKX89065.1"/>
    </source>
</evidence>
<dbReference type="GeneID" id="36533276"/>
<proteinExistence type="predicted"/>
<protein>
    <submittedName>
        <fullName evidence="1">Uncharacterized protein</fullName>
    </submittedName>
</protein>
<dbReference type="EMBL" id="MSZS01000011">
    <property type="protein sequence ID" value="PKX89065.1"/>
    <property type="molecule type" value="Genomic_DNA"/>
</dbReference>
<dbReference type="VEuPathDB" id="FungiDB:P174DRAFT_435766"/>
<evidence type="ECO:0000313" key="2">
    <source>
        <dbReference type="Proteomes" id="UP000234474"/>
    </source>
</evidence>
<reference evidence="2" key="1">
    <citation type="journal article" date="2018" name="Proc. Natl. Acad. Sci. U.S.A.">
        <title>Linking secondary metabolites to gene clusters through genome sequencing of six diverse Aspergillus species.</title>
        <authorList>
            <person name="Kaerboelling I."/>
            <person name="Vesth T.C."/>
            <person name="Frisvad J.C."/>
            <person name="Nybo J.L."/>
            <person name="Theobald S."/>
            <person name="Kuo A."/>
            <person name="Bowyer P."/>
            <person name="Matsuda Y."/>
            <person name="Mondo S."/>
            <person name="Lyhne E.K."/>
            <person name="Kogle M.E."/>
            <person name="Clum A."/>
            <person name="Lipzen A."/>
            <person name="Salamov A."/>
            <person name="Ngan C.Y."/>
            <person name="Daum C."/>
            <person name="Chiniquy J."/>
            <person name="Barry K."/>
            <person name="LaButti K."/>
            <person name="Haridas S."/>
            <person name="Simmons B.A."/>
            <person name="Magnuson J.K."/>
            <person name="Mortensen U.H."/>
            <person name="Larsen T.O."/>
            <person name="Grigoriev I.V."/>
            <person name="Baker S.E."/>
            <person name="Andersen M.R."/>
        </authorList>
    </citation>
    <scope>NUCLEOTIDE SEQUENCE [LARGE SCALE GENOMIC DNA]</scope>
    <source>
        <strain evidence="2">IBT 16806</strain>
    </source>
</reference>